<dbReference type="SUPFAM" id="SSF48452">
    <property type="entry name" value="TPR-like"/>
    <property type="match status" value="1"/>
</dbReference>
<keyword evidence="4 11" id="KW-0328">Glycosyltransferase</keyword>
<feature type="transmembrane region" description="Helical" evidence="10">
    <location>
        <begin position="133"/>
        <end position="150"/>
    </location>
</feature>
<evidence type="ECO:0000256" key="5">
    <source>
        <dbReference type="ARBA" id="ARBA00022679"/>
    </source>
</evidence>
<keyword evidence="5 11" id="KW-0808">Transferase</keyword>
<sequence length="839" mass="94217">MKHRFSRRFWEPALPGVPQDAIVLGSLWVISSLVTCMWLWLDHAVPSWDDSAHLSGALGYWQILQKPDLFSDTWWTTLWQKAPSYRAPFVYIATVPFLNLFGLGADQAILVNLLFSAILMLSVYQMGQHLFDRQTGIWAAGLCLLFPELATLQTHYLLDYGITALVAFTFAGVTLWRDAHRPQASWVLSVIWGVSFGVIMLAKATSFLFFVFPALWLLVKVVRDRRWLKLLQAIVALLIAWLVCGAWYRLNWLTIITSAITANGVGVAEGDPGFRTLEGWLYYWKALPASVSYPLLLVPIGCFLAGWLLQTVRYGRSQPVTQLDETDGVSEQQQTAAGRNLRWLAVFYVGGYIFCSLSTNKDTRFITPLLPILALILAYGLTRWRYRWVAGLRWATAIVSIVLLLLSWFPIAGLATGTKNAPDRGAPLPHEQVIAAVAEAAPYLRSTIGMVPNTAQINPFNMDFYGRLAAFQVYTRELMSSRSNAQDVRSMSWYLTKSGQLGAAEKDSARQALQAQIEQNPALELHRSWTLPNNEQLRLYHRQTPPIAVEVASIASDKVKLEAVTLLPSAAPNAPLPVVYQWGGSWEQLQQGIVILTWYGKTQPEPLLGKEARWFHDHGIGLGQLYAGDRTVNPKQEFRIVERLAMVPPSTLAAPYRLEAVYLNRQTGETYPLSVPPIRIGNTSAIKPLIEPDLTVQLYQLGEYLAQGQFDAVMQQVGRLNLYDPIGDYLVQAEQALTYRLQQEPQNQAIAYPLALSQALQRRVQPTLKTLEYLTGLDAQNPHLWMYLGIVRLYDWQGQAAEQALNMAEQLQPLLPDLKIMRAIAAAMQLNLSKTLTLL</sequence>
<dbReference type="InterPro" id="IPR005599">
    <property type="entry name" value="GPI_mannosylTrfase"/>
</dbReference>
<keyword evidence="6 10" id="KW-0812">Transmembrane</keyword>
<feature type="transmembrane region" description="Helical" evidence="10">
    <location>
        <begin position="85"/>
        <end position="102"/>
    </location>
</feature>
<evidence type="ECO:0000256" key="1">
    <source>
        <dbReference type="ARBA" id="ARBA00004586"/>
    </source>
</evidence>
<organism evidence="11 12">
    <name type="scientific">Stenomitos frigidus AS-A4</name>
    <dbReference type="NCBI Taxonomy" id="2933935"/>
    <lineage>
        <taxon>Bacteria</taxon>
        <taxon>Bacillati</taxon>
        <taxon>Cyanobacteriota</taxon>
        <taxon>Cyanophyceae</taxon>
        <taxon>Leptolyngbyales</taxon>
        <taxon>Leptolyngbyaceae</taxon>
        <taxon>Stenomitos</taxon>
    </lineage>
</organism>
<accession>A0ABV0KN36</accession>
<feature type="transmembrane region" description="Helical" evidence="10">
    <location>
        <begin position="157"/>
        <end position="176"/>
    </location>
</feature>
<keyword evidence="3" id="KW-1003">Cell membrane</keyword>
<keyword evidence="7" id="KW-0256">Endoplasmic reticulum</keyword>
<dbReference type="PANTHER" id="PTHR33908:SF11">
    <property type="entry name" value="MEMBRANE PROTEIN"/>
    <property type="match status" value="1"/>
</dbReference>
<protein>
    <submittedName>
        <fullName evidence="11">Glycosyltransferase family 39 protein</fullName>
        <ecNumber evidence="11">2.4.-.-</ecNumber>
    </submittedName>
</protein>
<evidence type="ECO:0000256" key="6">
    <source>
        <dbReference type="ARBA" id="ARBA00022692"/>
    </source>
</evidence>
<evidence type="ECO:0000256" key="3">
    <source>
        <dbReference type="ARBA" id="ARBA00022475"/>
    </source>
</evidence>
<evidence type="ECO:0000256" key="2">
    <source>
        <dbReference type="ARBA" id="ARBA00004651"/>
    </source>
</evidence>
<evidence type="ECO:0000256" key="4">
    <source>
        <dbReference type="ARBA" id="ARBA00022676"/>
    </source>
</evidence>
<dbReference type="EC" id="2.4.-.-" evidence="11"/>
<proteinExistence type="predicted"/>
<dbReference type="EMBL" id="JAMPLM010000020">
    <property type="protein sequence ID" value="MEP1060663.1"/>
    <property type="molecule type" value="Genomic_DNA"/>
</dbReference>
<feature type="transmembrane region" description="Helical" evidence="10">
    <location>
        <begin position="196"/>
        <end position="218"/>
    </location>
</feature>
<feature type="transmembrane region" description="Helical" evidence="10">
    <location>
        <begin position="365"/>
        <end position="382"/>
    </location>
</feature>
<name>A0ABV0KN36_9CYAN</name>
<evidence type="ECO:0000313" key="12">
    <source>
        <dbReference type="Proteomes" id="UP001476950"/>
    </source>
</evidence>
<comment type="subcellular location">
    <subcellularLocation>
        <location evidence="2">Cell membrane</location>
        <topology evidence="2">Multi-pass membrane protein</topology>
    </subcellularLocation>
    <subcellularLocation>
        <location evidence="1">Endoplasmic reticulum membrane</location>
    </subcellularLocation>
</comment>
<reference evidence="11 12" key="1">
    <citation type="submission" date="2022-04" db="EMBL/GenBank/DDBJ databases">
        <title>Positive selection, recombination, and allopatry shape intraspecific diversity of widespread and dominant cyanobacteria.</title>
        <authorList>
            <person name="Wei J."/>
            <person name="Shu W."/>
            <person name="Hu C."/>
        </authorList>
    </citation>
    <scope>NUCLEOTIDE SEQUENCE [LARGE SCALE GENOMIC DNA]</scope>
    <source>
        <strain evidence="11 12">AS-A4</strain>
    </source>
</reference>
<dbReference type="InterPro" id="IPR011990">
    <property type="entry name" value="TPR-like_helical_dom_sf"/>
</dbReference>
<dbReference type="RefSeq" id="WP_190448655.1">
    <property type="nucleotide sequence ID" value="NZ_JAMPLM010000020.1"/>
</dbReference>
<dbReference type="Pfam" id="PF03901">
    <property type="entry name" value="Glyco_transf_22"/>
    <property type="match status" value="1"/>
</dbReference>
<keyword evidence="12" id="KW-1185">Reference proteome</keyword>
<evidence type="ECO:0000256" key="10">
    <source>
        <dbReference type="SAM" id="Phobius"/>
    </source>
</evidence>
<feature type="transmembrane region" description="Helical" evidence="10">
    <location>
        <begin position="230"/>
        <end position="248"/>
    </location>
</feature>
<keyword evidence="8 10" id="KW-1133">Transmembrane helix</keyword>
<dbReference type="GO" id="GO:0016757">
    <property type="term" value="F:glycosyltransferase activity"/>
    <property type="evidence" value="ECO:0007669"/>
    <property type="project" value="UniProtKB-KW"/>
</dbReference>
<dbReference type="PANTHER" id="PTHR33908">
    <property type="entry name" value="MANNOSYLTRANSFERASE YKCB-RELATED"/>
    <property type="match status" value="1"/>
</dbReference>
<feature type="transmembrane region" description="Helical" evidence="10">
    <location>
        <begin position="109"/>
        <end position="127"/>
    </location>
</feature>
<evidence type="ECO:0000256" key="7">
    <source>
        <dbReference type="ARBA" id="ARBA00022824"/>
    </source>
</evidence>
<evidence type="ECO:0000256" key="9">
    <source>
        <dbReference type="ARBA" id="ARBA00023136"/>
    </source>
</evidence>
<evidence type="ECO:0000256" key="8">
    <source>
        <dbReference type="ARBA" id="ARBA00022989"/>
    </source>
</evidence>
<feature type="transmembrane region" description="Helical" evidence="10">
    <location>
        <begin position="21"/>
        <end position="41"/>
    </location>
</feature>
<feature type="transmembrane region" description="Helical" evidence="10">
    <location>
        <begin position="341"/>
        <end position="359"/>
    </location>
</feature>
<feature type="transmembrane region" description="Helical" evidence="10">
    <location>
        <begin position="291"/>
        <end position="309"/>
    </location>
</feature>
<comment type="caution">
    <text evidence="11">The sequence shown here is derived from an EMBL/GenBank/DDBJ whole genome shotgun (WGS) entry which is preliminary data.</text>
</comment>
<dbReference type="Proteomes" id="UP001476950">
    <property type="component" value="Unassembled WGS sequence"/>
</dbReference>
<dbReference type="InterPro" id="IPR050297">
    <property type="entry name" value="LipidA_mod_glycosyltrf_83"/>
</dbReference>
<gene>
    <name evidence="11" type="ORF">NDI38_19710</name>
</gene>
<keyword evidence="9 10" id="KW-0472">Membrane</keyword>
<feature type="transmembrane region" description="Helical" evidence="10">
    <location>
        <begin position="394"/>
        <end position="415"/>
    </location>
</feature>
<evidence type="ECO:0000313" key="11">
    <source>
        <dbReference type="EMBL" id="MEP1060663.1"/>
    </source>
</evidence>